<dbReference type="AlphaFoldDB" id="A0A964T2Y2"/>
<organism evidence="2 3">
    <name type="scientific">Propylenella binzhouense</name>
    <dbReference type="NCBI Taxonomy" id="2555902"/>
    <lineage>
        <taxon>Bacteria</taxon>
        <taxon>Pseudomonadati</taxon>
        <taxon>Pseudomonadota</taxon>
        <taxon>Alphaproteobacteria</taxon>
        <taxon>Hyphomicrobiales</taxon>
        <taxon>Propylenellaceae</taxon>
        <taxon>Propylenella</taxon>
    </lineage>
</organism>
<dbReference type="Pfam" id="PF02082">
    <property type="entry name" value="Rrf2"/>
    <property type="match status" value="1"/>
</dbReference>
<accession>A0A964T2Y2</accession>
<dbReference type="PROSITE" id="PS51197">
    <property type="entry name" value="HTH_RRF2_2"/>
    <property type="match status" value="1"/>
</dbReference>
<dbReference type="SUPFAM" id="SSF46785">
    <property type="entry name" value="Winged helix' DNA-binding domain"/>
    <property type="match status" value="1"/>
</dbReference>
<dbReference type="GO" id="GO:0003700">
    <property type="term" value="F:DNA-binding transcription factor activity"/>
    <property type="evidence" value="ECO:0007669"/>
    <property type="project" value="TreeGrafter"/>
</dbReference>
<dbReference type="InterPro" id="IPR036390">
    <property type="entry name" value="WH_DNA-bd_sf"/>
</dbReference>
<comment type="caution">
    <text evidence="2">The sequence shown here is derived from an EMBL/GenBank/DDBJ whole genome shotgun (WGS) entry which is preliminary data.</text>
</comment>
<dbReference type="GO" id="GO:0003677">
    <property type="term" value="F:DNA binding"/>
    <property type="evidence" value="ECO:0007669"/>
    <property type="project" value="UniProtKB-KW"/>
</dbReference>
<dbReference type="NCBIfam" id="TIGR00738">
    <property type="entry name" value="rrf2_super"/>
    <property type="match status" value="1"/>
</dbReference>
<keyword evidence="1" id="KW-0238">DNA-binding</keyword>
<dbReference type="PANTHER" id="PTHR33221:SF4">
    <property type="entry name" value="HTH-TYPE TRANSCRIPTIONAL REPRESSOR NSRR"/>
    <property type="match status" value="1"/>
</dbReference>
<dbReference type="InterPro" id="IPR000944">
    <property type="entry name" value="Tscrpt_reg_Rrf2"/>
</dbReference>
<dbReference type="EMBL" id="SPKJ01000008">
    <property type="protein sequence ID" value="MYZ46949.1"/>
    <property type="molecule type" value="Genomic_DNA"/>
</dbReference>
<gene>
    <name evidence="2" type="ORF">E4O86_04395</name>
</gene>
<dbReference type="Gene3D" id="1.10.10.10">
    <property type="entry name" value="Winged helix-like DNA-binding domain superfamily/Winged helix DNA-binding domain"/>
    <property type="match status" value="1"/>
</dbReference>
<protein>
    <submittedName>
        <fullName evidence="2">Rrf2 family transcriptional regulator</fullName>
    </submittedName>
</protein>
<dbReference type="PANTHER" id="PTHR33221">
    <property type="entry name" value="WINGED HELIX-TURN-HELIX TRANSCRIPTIONAL REGULATOR, RRF2 FAMILY"/>
    <property type="match status" value="1"/>
</dbReference>
<reference evidence="2" key="1">
    <citation type="submission" date="2019-03" db="EMBL/GenBank/DDBJ databases">
        <title>Afifella sp. nov., isolated from activated sludge.</title>
        <authorList>
            <person name="Li Q."/>
            <person name="Liu Y."/>
        </authorList>
    </citation>
    <scope>NUCLEOTIDE SEQUENCE</scope>
    <source>
        <strain evidence="2">L72</strain>
    </source>
</reference>
<proteinExistence type="predicted"/>
<evidence type="ECO:0000256" key="1">
    <source>
        <dbReference type="ARBA" id="ARBA00023125"/>
    </source>
</evidence>
<dbReference type="InterPro" id="IPR036388">
    <property type="entry name" value="WH-like_DNA-bd_sf"/>
</dbReference>
<dbReference type="Proteomes" id="UP000773614">
    <property type="component" value="Unassembled WGS sequence"/>
</dbReference>
<sequence>MLRLGHDALPGRGRVFCQPIRLETVNQGVQSASPEAAGGSGIPTGDGEIAAFARQCWRWRNSSPYGSFRFKRVSGPMRLTKQTSYALRILLHCALHPDQQVKAAEIARAYQITEFNVLKIIPILVHGGLVKTTRGRKGGLRLGKAPSEIRISDVVRLTEDADIQADCFGQVADKCLIRPAAPINRIFNSAFNAFLDVLEQHTLEDLVKARRAHPWPGEPGMESGFVPGGGAKDPGPLLAYFD</sequence>
<evidence type="ECO:0000313" key="3">
    <source>
        <dbReference type="Proteomes" id="UP000773614"/>
    </source>
</evidence>
<keyword evidence="3" id="KW-1185">Reference proteome</keyword>
<dbReference type="GO" id="GO:0005829">
    <property type="term" value="C:cytosol"/>
    <property type="evidence" value="ECO:0007669"/>
    <property type="project" value="TreeGrafter"/>
</dbReference>
<evidence type="ECO:0000313" key="2">
    <source>
        <dbReference type="EMBL" id="MYZ46949.1"/>
    </source>
</evidence>
<name>A0A964T2Y2_9HYPH</name>